<dbReference type="AlphaFoldDB" id="A0A4R2ETI6"/>
<dbReference type="RefSeq" id="WP_131838326.1">
    <property type="nucleotide sequence ID" value="NZ_SLWB01000002.1"/>
</dbReference>
<protein>
    <submittedName>
        <fullName evidence="2">Outer membrane lipoprotein-sorting protein</fullName>
    </submittedName>
</protein>
<sequence length="256" mass="29416">MLRWSTILIFFVTLFLGDDAIPQTPTAKEIIQKSDEKSRGRTSQGEMVMTVIRPDWSRSVTIKSWEKGDKLTMLLVTAPAKDKGQVFLKIKTDMWNWVPSIEKMVKIPPSMMMQAWMGSDFTNDDLVKESSIVKDYTHRLVGKDTVRSQLCYRIELTPLPSAAVTWGKVLMWVTVGDYLQWKAEFYDEDGELVNVMNASAVRRMGDREIPTRLEIVPVGKRGHKTVIDIRSTVFNQPMEDAFFSQQNMKRLSQSTR</sequence>
<dbReference type="InterPro" id="IPR033399">
    <property type="entry name" value="TP_0789-like"/>
</dbReference>
<name>A0A4R2ETI6_9BACT</name>
<gene>
    <name evidence="2" type="ORF">CLV25_102237</name>
</gene>
<dbReference type="EMBL" id="SLWB01000002">
    <property type="protein sequence ID" value="TCN72271.1"/>
    <property type="molecule type" value="Genomic_DNA"/>
</dbReference>
<dbReference type="Pfam" id="PF17131">
    <property type="entry name" value="LolA_like"/>
    <property type="match status" value="1"/>
</dbReference>
<evidence type="ECO:0000313" key="2">
    <source>
        <dbReference type="EMBL" id="TCN72271.1"/>
    </source>
</evidence>
<dbReference type="Proteomes" id="UP000294830">
    <property type="component" value="Unassembled WGS sequence"/>
</dbReference>
<feature type="domain" description="Uncharacterized protein TP-0789" evidence="1">
    <location>
        <begin position="68"/>
        <end position="250"/>
    </location>
</feature>
<proteinExistence type="predicted"/>
<reference evidence="2 3" key="1">
    <citation type="submission" date="2019-03" db="EMBL/GenBank/DDBJ databases">
        <title>Genomic Encyclopedia of Archaeal and Bacterial Type Strains, Phase II (KMG-II): from individual species to whole genera.</title>
        <authorList>
            <person name="Goeker M."/>
        </authorList>
    </citation>
    <scope>NUCLEOTIDE SEQUENCE [LARGE SCALE GENOMIC DNA]</scope>
    <source>
        <strain evidence="2 3">RL-C</strain>
    </source>
</reference>
<keyword evidence="3" id="KW-1185">Reference proteome</keyword>
<dbReference type="Gene3D" id="2.50.20.10">
    <property type="entry name" value="Lipoprotein localisation LolA/LolB/LppX"/>
    <property type="match status" value="1"/>
</dbReference>
<evidence type="ECO:0000259" key="1">
    <source>
        <dbReference type="Pfam" id="PF17131"/>
    </source>
</evidence>
<dbReference type="OrthoDB" id="9803781at2"/>
<organism evidence="2 3">
    <name type="scientific">Acetobacteroides hydrogenigenes</name>
    <dbReference type="NCBI Taxonomy" id="979970"/>
    <lineage>
        <taxon>Bacteria</taxon>
        <taxon>Pseudomonadati</taxon>
        <taxon>Bacteroidota</taxon>
        <taxon>Bacteroidia</taxon>
        <taxon>Bacteroidales</taxon>
        <taxon>Rikenellaceae</taxon>
        <taxon>Acetobacteroides</taxon>
    </lineage>
</organism>
<accession>A0A4R2ETI6</accession>
<dbReference type="CDD" id="cd16329">
    <property type="entry name" value="LolA_like"/>
    <property type="match status" value="1"/>
</dbReference>
<keyword evidence="2" id="KW-0449">Lipoprotein</keyword>
<evidence type="ECO:0000313" key="3">
    <source>
        <dbReference type="Proteomes" id="UP000294830"/>
    </source>
</evidence>
<comment type="caution">
    <text evidence="2">The sequence shown here is derived from an EMBL/GenBank/DDBJ whole genome shotgun (WGS) entry which is preliminary data.</text>
</comment>